<comment type="similarity">
    <text evidence="1">Belongs to the AB hydrolase superfamily. AB hydrolase 2 family.</text>
</comment>
<evidence type="ECO:0000313" key="4">
    <source>
        <dbReference type="EMBL" id="QES90946.1"/>
    </source>
</evidence>
<keyword evidence="5" id="KW-1185">Reference proteome</keyword>
<dbReference type="InterPro" id="IPR003140">
    <property type="entry name" value="PLipase/COase/thioEstase"/>
</dbReference>
<protein>
    <submittedName>
        <fullName evidence="4">Esterase</fullName>
    </submittedName>
</protein>
<gene>
    <name evidence="4" type="ORF">E0W69_008195</name>
</gene>
<reference evidence="4 5" key="1">
    <citation type="submission" date="2019-09" db="EMBL/GenBank/DDBJ databases">
        <title>Complete genome sequence of Arachidicoccus sp. B3-10 isolated from apple orchard soil.</title>
        <authorList>
            <person name="Kim H.S."/>
            <person name="Han K.-I."/>
            <person name="Suh M.K."/>
            <person name="Lee K.C."/>
            <person name="Eom M.K."/>
            <person name="Kim J.-S."/>
            <person name="Kang S.W."/>
            <person name="Sin Y."/>
            <person name="Lee J.-S."/>
        </authorList>
    </citation>
    <scope>NUCLEOTIDE SEQUENCE [LARGE SCALE GENOMIC DNA]</scope>
    <source>
        <strain evidence="4 5">B3-10</strain>
    </source>
</reference>
<feature type="domain" description="Phospholipase/carboxylesterase/thioesterase" evidence="3">
    <location>
        <begin position="18"/>
        <end position="214"/>
    </location>
</feature>
<dbReference type="Pfam" id="PF02230">
    <property type="entry name" value="Abhydrolase_2"/>
    <property type="match status" value="1"/>
</dbReference>
<dbReference type="GO" id="GO:0016787">
    <property type="term" value="F:hydrolase activity"/>
    <property type="evidence" value="ECO:0007669"/>
    <property type="project" value="UniProtKB-KW"/>
</dbReference>
<name>A0A5P2G552_9BACT</name>
<keyword evidence="2" id="KW-0378">Hydrolase</keyword>
<evidence type="ECO:0000313" key="5">
    <source>
        <dbReference type="Proteomes" id="UP000292424"/>
    </source>
</evidence>
<evidence type="ECO:0000259" key="3">
    <source>
        <dbReference type="Pfam" id="PF02230"/>
    </source>
</evidence>
<organism evidence="4 5">
    <name type="scientific">Rhizosphaericola mali</name>
    <dbReference type="NCBI Taxonomy" id="2545455"/>
    <lineage>
        <taxon>Bacteria</taxon>
        <taxon>Pseudomonadati</taxon>
        <taxon>Bacteroidota</taxon>
        <taxon>Chitinophagia</taxon>
        <taxon>Chitinophagales</taxon>
        <taxon>Chitinophagaceae</taxon>
        <taxon>Rhizosphaericola</taxon>
    </lineage>
</organism>
<proteinExistence type="inferred from homology"/>
<dbReference type="Proteomes" id="UP000292424">
    <property type="component" value="Chromosome"/>
</dbReference>
<dbReference type="PANTHER" id="PTHR10655:SF17">
    <property type="entry name" value="LYSOPHOSPHOLIPASE-LIKE PROTEIN 1"/>
    <property type="match status" value="1"/>
</dbReference>
<dbReference type="SUPFAM" id="SSF53474">
    <property type="entry name" value="alpha/beta-Hydrolases"/>
    <property type="match status" value="1"/>
</dbReference>
<dbReference type="PANTHER" id="PTHR10655">
    <property type="entry name" value="LYSOPHOSPHOLIPASE-RELATED"/>
    <property type="match status" value="1"/>
</dbReference>
<dbReference type="InterPro" id="IPR029058">
    <property type="entry name" value="AB_hydrolase_fold"/>
</dbReference>
<dbReference type="EMBL" id="CP044016">
    <property type="protein sequence ID" value="QES90946.1"/>
    <property type="molecule type" value="Genomic_DNA"/>
</dbReference>
<sequence length="216" mass="24274">MEKPQLHYLVRNPKIKTEKPPLLILLHGVGSNDANMFSFADSLPDKFLVVSARGPLTFGPGSYAWFQVDFSTGRPVINENQAEAARKTILKFIKDLKSEQNFDENEVYLLGFSQGGIMSYSVALTEPEKIKGIAVMSGRLLPEVKPLVASPERLKKLQIFISHGKEDQVLHYPFATDAVSYLDSLGLHPDFHTYHDNHTINPDMLHDAVQWLNSVQ</sequence>
<dbReference type="KEGG" id="arac:E0W69_008195"/>
<dbReference type="OrthoDB" id="9795555at2"/>
<accession>A0A5P2G552</accession>
<dbReference type="InterPro" id="IPR050565">
    <property type="entry name" value="LYPA1-2/EST-like"/>
</dbReference>
<evidence type="ECO:0000256" key="1">
    <source>
        <dbReference type="ARBA" id="ARBA00006499"/>
    </source>
</evidence>
<dbReference type="AlphaFoldDB" id="A0A5P2G552"/>
<evidence type="ECO:0000256" key="2">
    <source>
        <dbReference type="ARBA" id="ARBA00022801"/>
    </source>
</evidence>
<dbReference type="Gene3D" id="3.40.50.1820">
    <property type="entry name" value="alpha/beta hydrolase"/>
    <property type="match status" value="1"/>
</dbReference>